<organism evidence="2 3">
    <name type="scientific">Halorientalis regularis</name>
    <dbReference type="NCBI Taxonomy" id="660518"/>
    <lineage>
        <taxon>Archaea</taxon>
        <taxon>Methanobacteriati</taxon>
        <taxon>Methanobacteriota</taxon>
        <taxon>Stenosarchaea group</taxon>
        <taxon>Halobacteria</taxon>
        <taxon>Halobacteriales</taxon>
        <taxon>Haloarculaceae</taxon>
        <taxon>Halorientalis</taxon>
    </lineage>
</organism>
<keyword evidence="3" id="KW-1185">Reference proteome</keyword>
<accession>A0A1G7J471</accession>
<dbReference type="RefSeq" id="WP_092689838.1">
    <property type="nucleotide sequence ID" value="NZ_FNBK01000004.1"/>
</dbReference>
<dbReference type="AlphaFoldDB" id="A0A1G7J471"/>
<dbReference type="STRING" id="660518.SAMN05216218_104199"/>
<dbReference type="EMBL" id="FNBK01000004">
    <property type="protein sequence ID" value="SDF19730.1"/>
    <property type="molecule type" value="Genomic_DNA"/>
</dbReference>
<feature type="compositionally biased region" description="Low complexity" evidence="1">
    <location>
        <begin position="29"/>
        <end position="53"/>
    </location>
</feature>
<sequence>MLSAQRLAPLAVALLLVLAGCGAGPSDGTTTAPSETDASTATDTPASTDTPTPGETGTSDQEPPDTPADTTPDEGTPSNETDDSGERTAYDIQVKNGTLPFDVNRTFARVQGLIGTDVDPRPVEIRNLSEWRGSLPRVAASPLNAALGYENVSVNWSEPSGVTRLTGYVYVHPGAGSAAAVERVLAHEFAHTIQYQANMLPWLDRLRTRRIETDQAKVYRSLQEGGAVYVADAYTERYLDTETNSAFVRHQYEQGGATYRSALAPYLFGTQYVAHVIDSPANLSTVYRTYPRTTEQLIHNVTRAEEPEANLSVAASAPATDWRYRGDDTLGEMTTRHSLGTELSPDRAAAAATGWGSDTLTVFQRSDETGGWVWVHRWDNSSEADEAFAALEDYQVARQADGDRDFRTVRISDETTALVIGPESLVDAASVEGTTANVTVQVGS</sequence>
<dbReference type="OrthoDB" id="312460at2157"/>
<evidence type="ECO:0000256" key="1">
    <source>
        <dbReference type="SAM" id="MobiDB-lite"/>
    </source>
</evidence>
<evidence type="ECO:0000313" key="3">
    <source>
        <dbReference type="Proteomes" id="UP000199076"/>
    </source>
</evidence>
<feature type="compositionally biased region" description="Low complexity" evidence="1">
    <location>
        <begin position="67"/>
        <end position="77"/>
    </location>
</feature>
<dbReference type="PROSITE" id="PS51257">
    <property type="entry name" value="PROKAR_LIPOPROTEIN"/>
    <property type="match status" value="1"/>
</dbReference>
<proteinExistence type="predicted"/>
<name>A0A1G7J471_9EURY</name>
<evidence type="ECO:0000313" key="2">
    <source>
        <dbReference type="EMBL" id="SDF19730.1"/>
    </source>
</evidence>
<reference evidence="3" key="1">
    <citation type="submission" date="2016-10" db="EMBL/GenBank/DDBJ databases">
        <authorList>
            <person name="Varghese N."/>
            <person name="Submissions S."/>
        </authorList>
    </citation>
    <scope>NUCLEOTIDE SEQUENCE [LARGE SCALE GENOMIC DNA]</scope>
    <source>
        <strain evidence="3">IBRC-M 10760</strain>
    </source>
</reference>
<feature type="region of interest" description="Disordered" evidence="1">
    <location>
        <begin position="26"/>
        <end position="87"/>
    </location>
</feature>
<protein>
    <submittedName>
        <fullName evidence="2">Uncharacterized protein</fullName>
    </submittedName>
</protein>
<dbReference type="Proteomes" id="UP000199076">
    <property type="component" value="Unassembled WGS sequence"/>
</dbReference>
<gene>
    <name evidence="2" type="ORF">SAMN05216218_104199</name>
</gene>